<keyword evidence="4 8" id="KW-1133">Transmembrane helix</keyword>
<accession>A0A818WW43</accession>
<keyword evidence="2" id="KW-0813">Transport</keyword>
<feature type="transmembrane region" description="Helical" evidence="8">
    <location>
        <begin position="35"/>
        <end position="53"/>
    </location>
</feature>
<dbReference type="Proteomes" id="UP000663855">
    <property type="component" value="Unassembled WGS sequence"/>
</dbReference>
<comment type="caution">
    <text evidence="10">The sequence shown here is derived from an EMBL/GenBank/DDBJ whole genome shotgun (WGS) entry which is preliminary data.</text>
</comment>
<gene>
    <name evidence="11" type="ORF">BYL167_LOCUS7481</name>
    <name evidence="9" type="ORF">CJN711_LOCUS24007</name>
    <name evidence="12" type="ORF">GIL414_LOCUS6622</name>
    <name evidence="10" type="ORF">UXM345_LOCUS826</name>
</gene>
<feature type="compositionally biased region" description="Basic residues" evidence="7">
    <location>
        <begin position="277"/>
        <end position="290"/>
    </location>
</feature>
<feature type="transmembrane region" description="Helical" evidence="8">
    <location>
        <begin position="137"/>
        <end position="159"/>
    </location>
</feature>
<dbReference type="EMBL" id="CAJOBF010000039">
    <property type="protein sequence ID" value="CAF3730938.1"/>
    <property type="molecule type" value="Genomic_DNA"/>
</dbReference>
<evidence type="ECO:0000256" key="3">
    <source>
        <dbReference type="ARBA" id="ARBA00022692"/>
    </source>
</evidence>
<evidence type="ECO:0000313" key="11">
    <source>
        <dbReference type="EMBL" id="CAF3881677.1"/>
    </source>
</evidence>
<feature type="transmembrane region" description="Helical" evidence="8">
    <location>
        <begin position="366"/>
        <end position="387"/>
    </location>
</feature>
<reference evidence="10" key="1">
    <citation type="submission" date="2021-02" db="EMBL/GenBank/DDBJ databases">
        <authorList>
            <person name="Nowell W R."/>
        </authorList>
    </citation>
    <scope>NUCLEOTIDE SEQUENCE</scope>
</reference>
<dbReference type="Proteomes" id="UP000681720">
    <property type="component" value="Unassembled WGS sequence"/>
</dbReference>
<protein>
    <submittedName>
        <fullName evidence="10">Uncharacterized protein</fullName>
    </submittedName>
</protein>
<dbReference type="EMBL" id="CAJOBH010001946">
    <property type="protein sequence ID" value="CAF3881677.1"/>
    <property type="molecule type" value="Genomic_DNA"/>
</dbReference>
<evidence type="ECO:0000313" key="13">
    <source>
        <dbReference type="Proteomes" id="UP000663842"/>
    </source>
</evidence>
<dbReference type="EMBL" id="CAJOBJ010001910">
    <property type="protein sequence ID" value="CAF3902314.1"/>
    <property type="molecule type" value="Genomic_DNA"/>
</dbReference>
<evidence type="ECO:0000313" key="12">
    <source>
        <dbReference type="EMBL" id="CAF3902314.1"/>
    </source>
</evidence>
<dbReference type="AlphaFoldDB" id="A0A818WW43"/>
<dbReference type="GO" id="GO:0016020">
    <property type="term" value="C:membrane"/>
    <property type="evidence" value="ECO:0007669"/>
    <property type="project" value="UniProtKB-SubCell"/>
</dbReference>
<feature type="transmembrane region" description="Helical" evidence="8">
    <location>
        <begin position="222"/>
        <end position="240"/>
    </location>
</feature>
<evidence type="ECO:0000256" key="8">
    <source>
        <dbReference type="SAM" id="Phobius"/>
    </source>
</evidence>
<evidence type="ECO:0000256" key="4">
    <source>
        <dbReference type="ARBA" id="ARBA00022989"/>
    </source>
</evidence>
<name>A0A818WW43_9BILA</name>
<dbReference type="PANTHER" id="PTHR16950">
    <property type="entry name" value="ZINC TRANSPORTER SLC39A7 HISTIDINE-RICH MEMBRANE PROTEIN KE4"/>
    <property type="match status" value="1"/>
</dbReference>
<feature type="region of interest" description="Disordered" evidence="7">
    <location>
        <begin position="265"/>
        <end position="293"/>
    </location>
</feature>
<evidence type="ECO:0000256" key="5">
    <source>
        <dbReference type="ARBA" id="ARBA00023136"/>
    </source>
</evidence>
<evidence type="ECO:0000256" key="1">
    <source>
        <dbReference type="ARBA" id="ARBA00004141"/>
    </source>
</evidence>
<feature type="transmembrane region" description="Helical" evidence="8">
    <location>
        <begin position="171"/>
        <end position="191"/>
    </location>
</feature>
<dbReference type="InterPro" id="IPR003689">
    <property type="entry name" value="ZIP"/>
</dbReference>
<keyword evidence="5 8" id="KW-0472">Membrane</keyword>
<evidence type="ECO:0000256" key="2">
    <source>
        <dbReference type="ARBA" id="ARBA00022448"/>
    </source>
</evidence>
<evidence type="ECO:0000256" key="6">
    <source>
        <dbReference type="ARBA" id="ARBA00038485"/>
    </source>
</evidence>
<dbReference type="Pfam" id="PF02535">
    <property type="entry name" value="Zip"/>
    <property type="match status" value="1"/>
</dbReference>
<organism evidence="10 13">
    <name type="scientific">Rotaria magnacalcarata</name>
    <dbReference type="NCBI Taxonomy" id="392030"/>
    <lineage>
        <taxon>Eukaryota</taxon>
        <taxon>Metazoa</taxon>
        <taxon>Spiralia</taxon>
        <taxon>Gnathifera</taxon>
        <taxon>Rotifera</taxon>
        <taxon>Eurotatoria</taxon>
        <taxon>Bdelloidea</taxon>
        <taxon>Philodinida</taxon>
        <taxon>Philodinidae</taxon>
        <taxon>Rotaria</taxon>
    </lineage>
</organism>
<dbReference type="GO" id="GO:0006882">
    <property type="term" value="P:intracellular zinc ion homeostasis"/>
    <property type="evidence" value="ECO:0007669"/>
    <property type="project" value="TreeGrafter"/>
</dbReference>
<feature type="region of interest" description="Disordered" evidence="7">
    <location>
        <begin position="61"/>
        <end position="109"/>
    </location>
</feature>
<feature type="transmembrane region" description="Helical" evidence="8">
    <location>
        <begin position="430"/>
        <end position="450"/>
    </location>
</feature>
<sequence>MTTYMKKRETSSVRHILAETKKSARELTTTMTQRLLCLVFLTLTILICKIYSVDHGHFHDHSHDHGHSHDHNHGHVHSHDHGHEEPPSFKYSREANAPNHGHSHSHKEEAVTYAPPHYNEGSDDDDDDDETVAPFSVMSWAILSTIGISLAPVVILFFIPVSNTPQHQSLLKILLSFASGGLLGDAFLHLIPHAMSSYGNDQSSGHGHSHSHEHNHSADIQVGLYILLGIFLFLITEKIVRHFKGHGHSHTHSHAQVATVIEADQNQGDDDYDNDKKKGKKSPKTSKTKTKPVEVMPQSNMKISGYLNLFADALHNFTDGLAIGSSYSMGRKLGSITTLAIFLHEIPHEIGDYAILIQNGCSRKKAMLLQLTTAIGALLGCLIGLLFHSAGTQLWATQTFLPVTAGGFIYIATVSVIPELLETNSGLKQSLLEMVALIVGVGVMVLVAIFE</sequence>
<feature type="compositionally biased region" description="Basic and acidic residues" evidence="7">
    <location>
        <begin position="61"/>
        <end position="93"/>
    </location>
</feature>
<evidence type="ECO:0000256" key="7">
    <source>
        <dbReference type="SAM" id="MobiDB-lite"/>
    </source>
</evidence>
<dbReference type="PANTHER" id="PTHR16950:SF25">
    <property type="entry name" value="ZINC TRANSPORTER SLC39A7"/>
    <property type="match status" value="1"/>
</dbReference>
<dbReference type="Proteomes" id="UP000681967">
    <property type="component" value="Unassembled WGS sequence"/>
</dbReference>
<feature type="transmembrane region" description="Helical" evidence="8">
    <location>
        <begin position="399"/>
        <end position="418"/>
    </location>
</feature>
<evidence type="ECO:0000313" key="9">
    <source>
        <dbReference type="EMBL" id="CAF1439315.1"/>
    </source>
</evidence>
<comment type="similarity">
    <text evidence="6">Belongs to the ZIP transporter (TC 2.A.5) family. KE4/Catsup subfamily.</text>
</comment>
<dbReference type="Proteomes" id="UP000663842">
    <property type="component" value="Unassembled WGS sequence"/>
</dbReference>
<proteinExistence type="inferred from homology"/>
<dbReference type="GO" id="GO:0005385">
    <property type="term" value="F:zinc ion transmembrane transporter activity"/>
    <property type="evidence" value="ECO:0007669"/>
    <property type="project" value="TreeGrafter"/>
</dbReference>
<comment type="subcellular location">
    <subcellularLocation>
        <location evidence="1">Membrane</location>
        <topology evidence="1">Multi-pass membrane protein</topology>
    </subcellularLocation>
</comment>
<dbReference type="EMBL" id="CAJNOV010011129">
    <property type="protein sequence ID" value="CAF1439315.1"/>
    <property type="molecule type" value="Genomic_DNA"/>
</dbReference>
<keyword evidence="3 8" id="KW-0812">Transmembrane</keyword>
<evidence type="ECO:0000313" key="10">
    <source>
        <dbReference type="EMBL" id="CAF3730938.1"/>
    </source>
</evidence>